<evidence type="ECO:0008006" key="4">
    <source>
        <dbReference type="Google" id="ProtNLM"/>
    </source>
</evidence>
<evidence type="ECO:0000313" key="2">
    <source>
        <dbReference type="EMBL" id="KAG5179527.1"/>
    </source>
</evidence>
<evidence type="ECO:0000256" key="1">
    <source>
        <dbReference type="SAM" id="MobiDB-lite"/>
    </source>
</evidence>
<dbReference type="Proteomes" id="UP000664859">
    <property type="component" value="Unassembled WGS sequence"/>
</dbReference>
<evidence type="ECO:0000313" key="3">
    <source>
        <dbReference type="Proteomes" id="UP000664859"/>
    </source>
</evidence>
<dbReference type="AlphaFoldDB" id="A0A835YT08"/>
<feature type="region of interest" description="Disordered" evidence="1">
    <location>
        <begin position="24"/>
        <end position="50"/>
    </location>
</feature>
<organism evidence="2 3">
    <name type="scientific">Tribonema minus</name>
    <dbReference type="NCBI Taxonomy" id="303371"/>
    <lineage>
        <taxon>Eukaryota</taxon>
        <taxon>Sar</taxon>
        <taxon>Stramenopiles</taxon>
        <taxon>Ochrophyta</taxon>
        <taxon>PX clade</taxon>
        <taxon>Xanthophyceae</taxon>
        <taxon>Tribonematales</taxon>
        <taxon>Tribonemataceae</taxon>
        <taxon>Tribonema</taxon>
    </lineage>
</organism>
<accession>A0A835YT08</accession>
<keyword evidence="3" id="KW-1185">Reference proteome</keyword>
<dbReference type="EMBL" id="JAFCMP010000457">
    <property type="protein sequence ID" value="KAG5179527.1"/>
    <property type="molecule type" value="Genomic_DNA"/>
</dbReference>
<comment type="caution">
    <text evidence="2">The sequence shown here is derived from an EMBL/GenBank/DDBJ whole genome shotgun (WGS) entry which is preliminary data.</text>
</comment>
<sequence>MTKVTGARHTATILNLAAGDADSRTATVDKGSLDGTETSSKQEKPKPGQISVTDGSGEFALLDADQLKDVLGADANELPASFFDRQFDPDTKPGSCGCKQTDEPFHVHFGLGRLGCGLVIPALHRRDIPFALVQRPSHDDGGGIGDDSTATLTFSVNGERVLDPLSIATSLDKLNDCGCVGGTSVVALSEDKAFMEALVKRATSFSSSLGPALTKVLPPLLEVLDDKAESDRPILYACENEHDPVDKLEEQAMHCVKCMVDRICVSRDIKPDANTVEVGAETFEGRIIVLTPLEDAGVVPFGGNVEVPKEKATAQFFYKRKFNIVNGMHSVLAFMTLRENGTTPETDCEKQNFTLIKPDKTNGDLRKEIEGWIALFCVQLLHEFGAETIAKAEQLDASDENAIFDSLLNWGKQALERFSSLDDYTDRIFGGERSNRWANRVRPLWVFTQESQFAGTETPEGRLLERAGVDEAWSAEKIAALSEYGASVCASDVREKFEKTQSCLNGQEA</sequence>
<reference evidence="2" key="1">
    <citation type="submission" date="2021-02" db="EMBL/GenBank/DDBJ databases">
        <title>First Annotated Genome of the Yellow-green Alga Tribonema minus.</title>
        <authorList>
            <person name="Mahan K.M."/>
        </authorList>
    </citation>
    <scope>NUCLEOTIDE SEQUENCE</scope>
    <source>
        <strain evidence="2">UTEX B ZZ1240</strain>
    </source>
</reference>
<name>A0A835YT08_9STRA</name>
<dbReference type="OrthoDB" id="188715at2759"/>
<protein>
    <recommendedName>
        <fullName evidence="4">Mannitol dehydrogenase</fullName>
    </recommendedName>
</protein>
<gene>
    <name evidence="2" type="ORF">JKP88DRAFT_167513</name>
</gene>
<proteinExistence type="predicted"/>